<dbReference type="PROSITE" id="PS50935">
    <property type="entry name" value="SSB"/>
    <property type="match status" value="1"/>
</dbReference>
<protein>
    <submittedName>
        <fullName evidence="2">Single-stranded DNA-binding protein</fullName>
    </submittedName>
</protein>
<name>A0A3B0UMG7_9ZZZZ</name>
<sequence length="113" mass="13053">MNKGLNKVMIIGWVDGEPEVRQTPNGRQVASFSVGTSRAWTSSDGDKHEETEWFNVVAWGNLAEICRRRLRHKQQVYIEGRLQTRSWNDSNGHKHFRTEVIAHELIALTNDDH</sequence>
<dbReference type="HAMAP" id="MF_00984">
    <property type="entry name" value="SSB"/>
    <property type="match status" value="1"/>
</dbReference>
<dbReference type="PANTHER" id="PTHR10302:SF27">
    <property type="entry name" value="SINGLE-STRANDED DNA-BINDING PROTEIN"/>
    <property type="match status" value="1"/>
</dbReference>
<dbReference type="InterPro" id="IPR000424">
    <property type="entry name" value="Primosome_PriB/ssb"/>
</dbReference>
<dbReference type="Gene3D" id="2.40.50.140">
    <property type="entry name" value="Nucleic acid-binding proteins"/>
    <property type="match status" value="1"/>
</dbReference>
<gene>
    <name evidence="2" type="ORF">MNBD_CHLOROFLEXI01-468</name>
</gene>
<dbReference type="Pfam" id="PF00436">
    <property type="entry name" value="SSB"/>
    <property type="match status" value="1"/>
</dbReference>
<dbReference type="PANTHER" id="PTHR10302">
    <property type="entry name" value="SINGLE-STRANDED DNA-BINDING PROTEIN"/>
    <property type="match status" value="1"/>
</dbReference>
<dbReference type="InterPro" id="IPR012340">
    <property type="entry name" value="NA-bd_OB-fold"/>
</dbReference>
<reference evidence="2" key="1">
    <citation type="submission" date="2018-06" db="EMBL/GenBank/DDBJ databases">
        <authorList>
            <person name="Zhirakovskaya E."/>
        </authorList>
    </citation>
    <scope>NUCLEOTIDE SEQUENCE</scope>
</reference>
<keyword evidence="1 2" id="KW-0238">DNA-binding</keyword>
<dbReference type="InterPro" id="IPR011344">
    <property type="entry name" value="ssDNA-bd"/>
</dbReference>
<proteinExistence type="inferred from homology"/>
<accession>A0A3B0UMG7</accession>
<dbReference type="CDD" id="cd04496">
    <property type="entry name" value="SSB_OBF"/>
    <property type="match status" value="1"/>
</dbReference>
<evidence type="ECO:0000256" key="1">
    <source>
        <dbReference type="ARBA" id="ARBA00023125"/>
    </source>
</evidence>
<dbReference type="EMBL" id="UOEU01000348">
    <property type="protein sequence ID" value="VAW32351.1"/>
    <property type="molecule type" value="Genomic_DNA"/>
</dbReference>
<dbReference type="SUPFAM" id="SSF50249">
    <property type="entry name" value="Nucleic acid-binding proteins"/>
    <property type="match status" value="1"/>
</dbReference>
<evidence type="ECO:0000313" key="2">
    <source>
        <dbReference type="EMBL" id="VAW32351.1"/>
    </source>
</evidence>
<dbReference type="AlphaFoldDB" id="A0A3B0UMG7"/>
<dbReference type="PIRSF" id="PIRSF002070">
    <property type="entry name" value="SSB"/>
    <property type="match status" value="1"/>
</dbReference>
<organism evidence="2">
    <name type="scientific">hydrothermal vent metagenome</name>
    <dbReference type="NCBI Taxonomy" id="652676"/>
    <lineage>
        <taxon>unclassified sequences</taxon>
        <taxon>metagenomes</taxon>
        <taxon>ecological metagenomes</taxon>
    </lineage>
</organism>
<dbReference type="GO" id="GO:0006260">
    <property type="term" value="P:DNA replication"/>
    <property type="evidence" value="ECO:0007669"/>
    <property type="project" value="InterPro"/>
</dbReference>
<dbReference type="GO" id="GO:0003697">
    <property type="term" value="F:single-stranded DNA binding"/>
    <property type="evidence" value="ECO:0007669"/>
    <property type="project" value="InterPro"/>
</dbReference>
<dbReference type="NCBIfam" id="TIGR00621">
    <property type="entry name" value="ssb"/>
    <property type="match status" value="1"/>
</dbReference>
<dbReference type="GO" id="GO:0009295">
    <property type="term" value="C:nucleoid"/>
    <property type="evidence" value="ECO:0007669"/>
    <property type="project" value="TreeGrafter"/>
</dbReference>